<proteinExistence type="predicted"/>
<feature type="non-terminal residue" evidence="2">
    <location>
        <position position="1"/>
    </location>
</feature>
<sequence>QLLDLSENRLQELPRDAFRGLTAKTKAAPQPTALRLRPAGPRP</sequence>
<dbReference type="AlphaFoldDB" id="A5HGA2"/>
<feature type="compositionally biased region" description="Low complexity" evidence="1">
    <location>
        <begin position="22"/>
        <end position="33"/>
    </location>
</feature>
<keyword evidence="2" id="KW-0675">Receptor</keyword>
<evidence type="ECO:0000313" key="2">
    <source>
        <dbReference type="EMBL" id="ABO85357.1"/>
    </source>
</evidence>
<reference evidence="2" key="3">
    <citation type="submission" date="2007-03" db="EMBL/GenBank/DDBJ databases">
        <authorList>
            <person name="Rogozin I.B."/>
            <person name="Iyer L.M."/>
            <person name="Liang L."/>
            <person name="Glazko G.V."/>
            <person name="Liston V.G."/>
            <person name="Pavlov Y.I."/>
            <person name="Pancer Z."/>
        </authorList>
    </citation>
    <scope>NUCLEOTIDE SEQUENCE</scope>
</reference>
<protein>
    <submittedName>
        <fullName evidence="2">Variable lymphocyte receptor A cassette</fullName>
    </submittedName>
</protein>
<name>A5HGA2_PETMA</name>
<dbReference type="EMBL" id="EF528651">
    <property type="protein sequence ID" value="ABO85357.1"/>
    <property type="molecule type" value="Genomic_DNA"/>
</dbReference>
<evidence type="ECO:0000256" key="1">
    <source>
        <dbReference type="SAM" id="MobiDB-lite"/>
    </source>
</evidence>
<feature type="non-terminal residue" evidence="2">
    <location>
        <position position="43"/>
    </location>
</feature>
<organism evidence="2">
    <name type="scientific">Petromyzon marinus</name>
    <name type="common">Sea lamprey</name>
    <dbReference type="NCBI Taxonomy" id="7757"/>
    <lineage>
        <taxon>Eukaryota</taxon>
        <taxon>Metazoa</taxon>
        <taxon>Chordata</taxon>
        <taxon>Craniata</taxon>
        <taxon>Vertebrata</taxon>
        <taxon>Cyclostomata</taxon>
        <taxon>Hyperoartia</taxon>
        <taxon>Petromyzontiformes</taxon>
        <taxon>Petromyzontidae</taxon>
        <taxon>Petromyzon</taxon>
    </lineage>
</organism>
<reference evidence="2" key="1">
    <citation type="journal article" date="2007" name="Nat. Immunol.">
        <title>Evolution and diversification of lamprey antigen receptors: evidence for involvement of an AID-APOBEC family cytosine deaminase.</title>
        <authorList>
            <person name="Rogozin I.B."/>
            <person name="Iyer L.M."/>
            <person name="Liang L."/>
            <person name="Glazko G.V."/>
            <person name="Liston V.G."/>
            <person name="Pavlov Y.I."/>
            <person name="Aravind L."/>
            <person name="Pancer Z."/>
        </authorList>
    </citation>
    <scope>NUCLEOTIDE SEQUENCE</scope>
</reference>
<reference evidence="2" key="2">
    <citation type="submission" date="2007-03" db="EMBL/GenBank/DDBJ databases">
        <authorList>
            <person name="Mardis E.R."/>
        </authorList>
    </citation>
    <scope>NUCLEOTIDE SEQUENCE</scope>
</reference>
<feature type="region of interest" description="Disordered" evidence="1">
    <location>
        <begin position="22"/>
        <end position="43"/>
    </location>
</feature>
<accession>A5HGA2</accession>